<dbReference type="CDD" id="cd01065">
    <property type="entry name" value="NAD_bind_Shikimate_DH"/>
    <property type="match status" value="1"/>
</dbReference>
<organism evidence="9 10">
    <name type="scientific">Clostridium niameyense</name>
    <dbReference type="NCBI Taxonomy" id="1622073"/>
    <lineage>
        <taxon>Bacteria</taxon>
        <taxon>Bacillati</taxon>
        <taxon>Bacillota</taxon>
        <taxon>Clostridia</taxon>
        <taxon>Eubacteriales</taxon>
        <taxon>Clostridiaceae</taxon>
        <taxon>Clostridium</taxon>
    </lineage>
</organism>
<feature type="binding site" evidence="7">
    <location>
        <position position="241"/>
    </location>
    <ligand>
        <name>shikimate</name>
        <dbReference type="ChEBI" id="CHEBI:36208"/>
    </ligand>
</feature>
<comment type="caution">
    <text evidence="7">Lacks conserved residue(s) required for the propagation of feature annotation.</text>
</comment>
<dbReference type="SUPFAM" id="SSF51735">
    <property type="entry name" value="NAD(P)-binding Rossmann-fold domains"/>
    <property type="match status" value="1"/>
</dbReference>
<proteinExistence type="inferred from homology"/>
<dbReference type="EC" id="1.1.1.25" evidence="2 7"/>
<dbReference type="GO" id="GO:0004764">
    <property type="term" value="F:shikimate 3-dehydrogenase (NADP+) activity"/>
    <property type="evidence" value="ECO:0007669"/>
    <property type="project" value="UniProtKB-UniRule"/>
</dbReference>
<keyword evidence="3 7" id="KW-0028">Amino-acid biosynthesis</keyword>
<sequence length="264" mass="30106">MYFTGLLGRNIGYSRSPEIHNTYYKKHNIPFLYKIYDIQEKDLEIFIKNLNLNNIVGFNVTIPYKETIIKYLDELAYPANKIGAVNTVVVKDNKLIGYNTDYIGFKESLECNNINIEGASILIIGTGGAAKCVYRVLKDLNAGTIDVLSRNPEKAKVKFTQNIKILNIGNENNFKEYDIIINCTPLGGANYKDMTPIKLQDIRKECIVYDLNYEPKESKFLKKSKLLGAVTINGEDMLKLQAYASINLWKIHVFERGKKIDITK</sequence>
<dbReference type="UniPathway" id="UPA00053">
    <property type="reaction ID" value="UER00087"/>
</dbReference>
<dbReference type="GO" id="GO:0009423">
    <property type="term" value="P:chorismate biosynthetic process"/>
    <property type="evidence" value="ECO:0007669"/>
    <property type="project" value="UniProtKB-UniRule"/>
</dbReference>
<feature type="binding site" evidence="7">
    <location>
        <position position="234"/>
    </location>
    <ligand>
        <name>NADP(+)</name>
        <dbReference type="ChEBI" id="CHEBI:58349"/>
    </ligand>
</feature>
<dbReference type="GO" id="GO:0009073">
    <property type="term" value="P:aromatic amino acid family biosynthetic process"/>
    <property type="evidence" value="ECO:0007669"/>
    <property type="project" value="UniProtKB-KW"/>
</dbReference>
<dbReference type="InterPro" id="IPR013708">
    <property type="entry name" value="Shikimate_DH-bd_N"/>
</dbReference>
<dbReference type="PANTHER" id="PTHR21089:SF1">
    <property type="entry name" value="BIFUNCTIONAL 3-DEHYDROQUINATE DEHYDRATASE_SHIKIMATE DEHYDROGENASE, CHLOROPLASTIC"/>
    <property type="match status" value="1"/>
</dbReference>
<keyword evidence="5 7" id="KW-0560">Oxidoreductase</keyword>
<comment type="pathway">
    <text evidence="1 7">Metabolic intermediate biosynthesis; chorismate biosynthesis; chorismate from D-erythrose 4-phosphate and phosphoenolpyruvate: step 4/7.</text>
</comment>
<feature type="binding site" evidence="7">
    <location>
        <position position="61"/>
    </location>
    <ligand>
        <name>shikimate</name>
        <dbReference type="ChEBI" id="CHEBI:36208"/>
    </ligand>
</feature>
<dbReference type="AlphaFoldDB" id="A0A6M0R735"/>
<keyword evidence="6 7" id="KW-0057">Aromatic amino acid biosynthesis</keyword>
<comment type="similarity">
    <text evidence="7">Belongs to the shikimate dehydrogenase family.</text>
</comment>
<feature type="binding site" evidence="7">
    <location>
        <position position="101"/>
    </location>
    <ligand>
        <name>shikimate</name>
        <dbReference type="ChEBI" id="CHEBI:36208"/>
    </ligand>
</feature>
<feature type="binding site" evidence="7">
    <location>
        <position position="86"/>
    </location>
    <ligand>
        <name>shikimate</name>
        <dbReference type="ChEBI" id="CHEBI:36208"/>
    </ligand>
</feature>
<evidence type="ECO:0000256" key="5">
    <source>
        <dbReference type="ARBA" id="ARBA00023002"/>
    </source>
</evidence>
<dbReference type="InterPro" id="IPR036291">
    <property type="entry name" value="NAD(P)-bd_dom_sf"/>
</dbReference>
<gene>
    <name evidence="7 9" type="primary">aroE</name>
    <name evidence="9" type="ORF">FDF74_02005</name>
</gene>
<comment type="subunit">
    <text evidence="7">Homodimer.</text>
</comment>
<dbReference type="GO" id="GO:0050661">
    <property type="term" value="F:NADP binding"/>
    <property type="evidence" value="ECO:0007669"/>
    <property type="project" value="InterPro"/>
</dbReference>
<keyword evidence="10" id="KW-1185">Reference proteome</keyword>
<feature type="binding site" evidence="7">
    <location>
        <begin position="14"/>
        <end position="16"/>
    </location>
    <ligand>
        <name>shikimate</name>
        <dbReference type="ChEBI" id="CHEBI:36208"/>
    </ligand>
</feature>
<name>A0A6M0R735_9CLOT</name>
<feature type="binding site" evidence="7">
    <location>
        <position position="211"/>
    </location>
    <ligand>
        <name>NADP(+)</name>
        <dbReference type="ChEBI" id="CHEBI:58349"/>
    </ligand>
</feature>
<dbReference type="Gene3D" id="3.40.50.10860">
    <property type="entry name" value="Leucine Dehydrogenase, chain A, domain 1"/>
    <property type="match status" value="1"/>
</dbReference>
<dbReference type="GO" id="GO:0005829">
    <property type="term" value="C:cytosol"/>
    <property type="evidence" value="ECO:0007669"/>
    <property type="project" value="TreeGrafter"/>
</dbReference>
<comment type="caution">
    <text evidence="9">The sequence shown here is derived from an EMBL/GenBank/DDBJ whole genome shotgun (WGS) entry which is preliminary data.</text>
</comment>
<feature type="active site" description="Proton acceptor" evidence="7">
    <location>
        <position position="65"/>
    </location>
</feature>
<protein>
    <recommendedName>
        <fullName evidence="2 7">Shikimate dehydrogenase (NADP(+))</fullName>
        <shortName evidence="7">SDH</shortName>
        <ecNumber evidence="2 7">1.1.1.25</ecNumber>
    </recommendedName>
</protein>
<dbReference type="OrthoDB" id="9792692at2"/>
<evidence type="ECO:0000256" key="2">
    <source>
        <dbReference type="ARBA" id="ARBA00012962"/>
    </source>
</evidence>
<dbReference type="PANTHER" id="PTHR21089">
    <property type="entry name" value="SHIKIMATE DEHYDROGENASE"/>
    <property type="match status" value="1"/>
</dbReference>
<dbReference type="RefSeq" id="WP_050607097.1">
    <property type="nucleotide sequence ID" value="NZ_CABKUB010000006.1"/>
</dbReference>
<dbReference type="GO" id="GO:0019632">
    <property type="term" value="P:shikimate metabolic process"/>
    <property type="evidence" value="ECO:0007669"/>
    <property type="project" value="InterPro"/>
</dbReference>
<evidence type="ECO:0000256" key="4">
    <source>
        <dbReference type="ARBA" id="ARBA00022857"/>
    </source>
</evidence>
<dbReference type="Proteomes" id="UP000473885">
    <property type="component" value="Unassembled WGS sequence"/>
</dbReference>
<dbReference type="EMBL" id="SXDP01000001">
    <property type="protein sequence ID" value="NEZ45983.1"/>
    <property type="molecule type" value="Genomic_DNA"/>
</dbReference>
<dbReference type="InterPro" id="IPR046346">
    <property type="entry name" value="Aminoacid_DH-like_N_sf"/>
</dbReference>
<comment type="catalytic activity">
    <reaction evidence="7">
        <text>shikimate + NADP(+) = 3-dehydroshikimate + NADPH + H(+)</text>
        <dbReference type="Rhea" id="RHEA:17737"/>
        <dbReference type="ChEBI" id="CHEBI:15378"/>
        <dbReference type="ChEBI" id="CHEBI:16630"/>
        <dbReference type="ChEBI" id="CHEBI:36208"/>
        <dbReference type="ChEBI" id="CHEBI:57783"/>
        <dbReference type="ChEBI" id="CHEBI:58349"/>
        <dbReference type="EC" id="1.1.1.25"/>
    </reaction>
</comment>
<dbReference type="InterPro" id="IPR011342">
    <property type="entry name" value="Shikimate_DH"/>
</dbReference>
<dbReference type="GO" id="GO:0008652">
    <property type="term" value="P:amino acid biosynthetic process"/>
    <property type="evidence" value="ECO:0007669"/>
    <property type="project" value="UniProtKB-KW"/>
</dbReference>
<accession>A0A6M0R735</accession>
<dbReference type="InterPro" id="IPR022893">
    <property type="entry name" value="Shikimate_DH_fam"/>
</dbReference>
<feature type="binding site" evidence="7">
    <location>
        <position position="213"/>
    </location>
    <ligand>
        <name>shikimate</name>
        <dbReference type="ChEBI" id="CHEBI:36208"/>
    </ligand>
</feature>
<dbReference type="HAMAP" id="MF_00222">
    <property type="entry name" value="Shikimate_DH_AroE"/>
    <property type="match status" value="1"/>
</dbReference>
<evidence type="ECO:0000259" key="8">
    <source>
        <dbReference type="Pfam" id="PF08501"/>
    </source>
</evidence>
<evidence type="ECO:0000313" key="10">
    <source>
        <dbReference type="Proteomes" id="UP000473885"/>
    </source>
</evidence>
<dbReference type="NCBIfam" id="TIGR00507">
    <property type="entry name" value="aroE"/>
    <property type="match status" value="1"/>
</dbReference>
<evidence type="ECO:0000256" key="1">
    <source>
        <dbReference type="ARBA" id="ARBA00004871"/>
    </source>
</evidence>
<dbReference type="Gene3D" id="3.40.50.720">
    <property type="entry name" value="NAD(P)-binding Rossmann-like Domain"/>
    <property type="match status" value="1"/>
</dbReference>
<dbReference type="SUPFAM" id="SSF53223">
    <property type="entry name" value="Aminoacid dehydrogenase-like, N-terminal domain"/>
    <property type="match status" value="1"/>
</dbReference>
<feature type="domain" description="Shikimate dehydrogenase substrate binding N-terminal" evidence="8">
    <location>
        <begin position="6"/>
        <end position="88"/>
    </location>
</feature>
<evidence type="ECO:0000256" key="7">
    <source>
        <dbReference type="HAMAP-Rule" id="MF_00222"/>
    </source>
</evidence>
<evidence type="ECO:0000256" key="6">
    <source>
        <dbReference type="ARBA" id="ARBA00023141"/>
    </source>
</evidence>
<evidence type="ECO:0000256" key="3">
    <source>
        <dbReference type="ARBA" id="ARBA00022605"/>
    </source>
</evidence>
<dbReference type="Pfam" id="PF08501">
    <property type="entry name" value="Shikimate_dh_N"/>
    <property type="match status" value="1"/>
</dbReference>
<reference evidence="9 10" key="1">
    <citation type="submission" date="2019-04" db="EMBL/GenBank/DDBJ databases">
        <title>Genome sequencing of Clostridium botulinum Groups I-IV and Clostridium butyricum.</title>
        <authorList>
            <person name="Brunt J."/>
            <person name="Van Vliet A.H.M."/>
            <person name="Stringer S.C."/>
            <person name="Carter A.T."/>
            <person name="Peck M.W."/>
        </authorList>
    </citation>
    <scope>NUCLEOTIDE SEQUENCE [LARGE SCALE GENOMIC DNA]</scope>
    <source>
        <strain evidence="9 10">IFR 18/094</strain>
    </source>
</reference>
<comment type="function">
    <text evidence="7">Involved in the biosynthesis of the chorismate, which leads to the biosynthesis of aromatic amino acids. Catalyzes the reversible NADPH linked reduction of 3-dehydroshikimate (DHSA) to yield shikimate (SA).</text>
</comment>
<evidence type="ECO:0000313" key="9">
    <source>
        <dbReference type="EMBL" id="NEZ45983.1"/>
    </source>
</evidence>
<keyword evidence="4 7" id="KW-0521">NADP</keyword>